<dbReference type="RefSeq" id="WP_282765452.1">
    <property type="nucleotide sequence ID" value="NZ_JASCTH010000030.1"/>
</dbReference>
<evidence type="ECO:0000313" key="3">
    <source>
        <dbReference type="Proteomes" id="UP001241758"/>
    </source>
</evidence>
<comment type="caution">
    <text evidence="2">The sequence shown here is derived from an EMBL/GenBank/DDBJ whole genome shotgun (WGS) entry which is preliminary data.</text>
</comment>
<name>A0ABT6WWP2_9ACTN</name>
<protein>
    <recommendedName>
        <fullName evidence="4">PE domain-containing protein</fullName>
    </recommendedName>
</protein>
<evidence type="ECO:0000313" key="2">
    <source>
        <dbReference type="EMBL" id="MDI6104144.1"/>
    </source>
</evidence>
<dbReference type="Proteomes" id="UP001241758">
    <property type="component" value="Unassembled WGS sequence"/>
</dbReference>
<feature type="compositionally biased region" description="Low complexity" evidence="1">
    <location>
        <begin position="1"/>
        <end position="15"/>
    </location>
</feature>
<gene>
    <name evidence="2" type="ORF">QLQ12_36685</name>
</gene>
<proteinExistence type="predicted"/>
<reference evidence="2 3" key="1">
    <citation type="submission" date="2023-05" db="EMBL/GenBank/DDBJ databases">
        <title>Actinoplanes sp. NEAU-A12 genome sequencing.</title>
        <authorList>
            <person name="Wang Z.-S."/>
        </authorList>
    </citation>
    <scope>NUCLEOTIDE SEQUENCE [LARGE SCALE GENOMIC DNA]</scope>
    <source>
        <strain evidence="2 3">NEAU-A12</strain>
    </source>
</reference>
<sequence length="99" mass="10756">MKADPAALDAAAQQAHDLSRRWTTAAADVEPETRSAIGALGTGFSLRAEVENVLSAHTAEVTMYARYLQEFGDALSATATDYRTSDATGGNRFWYLKER</sequence>
<accession>A0ABT6WWP2</accession>
<organism evidence="2 3">
    <name type="scientific">Actinoplanes sandaracinus</name>
    <dbReference type="NCBI Taxonomy" id="3045177"/>
    <lineage>
        <taxon>Bacteria</taxon>
        <taxon>Bacillati</taxon>
        <taxon>Actinomycetota</taxon>
        <taxon>Actinomycetes</taxon>
        <taxon>Micromonosporales</taxon>
        <taxon>Micromonosporaceae</taxon>
        <taxon>Actinoplanes</taxon>
    </lineage>
</organism>
<evidence type="ECO:0000256" key="1">
    <source>
        <dbReference type="SAM" id="MobiDB-lite"/>
    </source>
</evidence>
<evidence type="ECO:0008006" key="4">
    <source>
        <dbReference type="Google" id="ProtNLM"/>
    </source>
</evidence>
<feature type="region of interest" description="Disordered" evidence="1">
    <location>
        <begin position="1"/>
        <end position="25"/>
    </location>
</feature>
<keyword evidence="3" id="KW-1185">Reference proteome</keyword>
<dbReference type="EMBL" id="JASCTH010000030">
    <property type="protein sequence ID" value="MDI6104144.1"/>
    <property type="molecule type" value="Genomic_DNA"/>
</dbReference>